<accession>A0ABP0W1J6</accession>
<evidence type="ECO:0000313" key="1">
    <source>
        <dbReference type="EMBL" id="CAK9259871.1"/>
    </source>
</evidence>
<dbReference type="Proteomes" id="UP001497444">
    <property type="component" value="Chromosome 12"/>
</dbReference>
<keyword evidence="2" id="KW-1185">Reference proteome</keyword>
<name>A0ABP0W1J6_9BRYO</name>
<organism evidence="1 2">
    <name type="scientific">Sphagnum jensenii</name>
    <dbReference type="NCBI Taxonomy" id="128206"/>
    <lineage>
        <taxon>Eukaryota</taxon>
        <taxon>Viridiplantae</taxon>
        <taxon>Streptophyta</taxon>
        <taxon>Embryophyta</taxon>
        <taxon>Bryophyta</taxon>
        <taxon>Sphagnophytina</taxon>
        <taxon>Sphagnopsida</taxon>
        <taxon>Sphagnales</taxon>
        <taxon>Sphagnaceae</taxon>
        <taxon>Sphagnum</taxon>
    </lineage>
</organism>
<reference evidence="1" key="1">
    <citation type="submission" date="2024-02" db="EMBL/GenBank/DDBJ databases">
        <authorList>
            <consortium name="ELIXIR-Norway"/>
            <consortium name="Elixir Norway"/>
        </authorList>
    </citation>
    <scope>NUCLEOTIDE SEQUENCE</scope>
</reference>
<dbReference type="EMBL" id="OZ020107">
    <property type="protein sequence ID" value="CAK9259871.1"/>
    <property type="molecule type" value="Genomic_DNA"/>
</dbReference>
<evidence type="ECO:0000313" key="2">
    <source>
        <dbReference type="Proteomes" id="UP001497444"/>
    </source>
</evidence>
<sequence length="127" mass="13527">MVNCYAGRRPLGFVAMGVHNKLLSSTVGRIPPDPTGICVADVHCHQAVGHVSTVSSNLLGNQERFAHEIDPVGWCYSDPASTSIGKCSKSRREKSLKSLGSSAASAPLDPHKISQDVMEINLWGSAQ</sequence>
<protein>
    <submittedName>
        <fullName evidence="1">Uncharacterized protein</fullName>
    </submittedName>
</protein>
<proteinExistence type="predicted"/>
<gene>
    <name evidence="1" type="ORF">CSSPJE1EN1_LOCUS5349</name>
</gene>